<protein>
    <submittedName>
        <fullName evidence="1">Uncharacterized protein</fullName>
    </submittedName>
</protein>
<accession>A0A7R8WBB2</accession>
<dbReference type="OrthoDB" id="409543at2759"/>
<dbReference type="AlphaFoldDB" id="A0A7R8WBB2"/>
<gene>
    <name evidence="1" type="ORF">CTOB1V02_LOCUS3602</name>
</gene>
<reference evidence="1" key="1">
    <citation type="submission" date="2020-11" db="EMBL/GenBank/DDBJ databases">
        <authorList>
            <person name="Tran Van P."/>
        </authorList>
    </citation>
    <scope>NUCLEOTIDE SEQUENCE</scope>
</reference>
<sequence length="347" mass="38839">MHCPLPVKARIPSSITGCPKITVEVEVDSIAKATAGLGLLGAAKVTEDNEPTLGKHPSVTDLSYLHSKCWNSTCIFLIESSGRNYILPRYQCAIEAAAHHHPHRPIILLTSAYQDREQRLLQVIQKAFPNIHVVPANFEDFIPGTQLQDQDVREKSELIAGMTFRNETEYKISPMYVQHVVLFSCGTVRSAFVLLCFYKKKIPIELEFLATGMTMYLLIPMFLFHLPAHANTPIFKMIHIVIVILCYLIGTITFYEMKHRNSVMASLGKCYFTALLGVWMAHAGDVLMYVNPFRANLLMTKENLQLFYVSMYLILDALIVATVFVVLVARLGKSTKGCVKKAGGAND</sequence>
<dbReference type="EMBL" id="OB660629">
    <property type="protein sequence ID" value="CAD7225669.1"/>
    <property type="molecule type" value="Genomic_DNA"/>
</dbReference>
<proteinExistence type="predicted"/>
<evidence type="ECO:0000313" key="1">
    <source>
        <dbReference type="EMBL" id="CAD7225669.1"/>
    </source>
</evidence>
<name>A0A7R8WBB2_9CRUS</name>
<organism evidence="1">
    <name type="scientific">Cyprideis torosa</name>
    <dbReference type="NCBI Taxonomy" id="163714"/>
    <lineage>
        <taxon>Eukaryota</taxon>
        <taxon>Metazoa</taxon>
        <taxon>Ecdysozoa</taxon>
        <taxon>Arthropoda</taxon>
        <taxon>Crustacea</taxon>
        <taxon>Oligostraca</taxon>
        <taxon>Ostracoda</taxon>
        <taxon>Podocopa</taxon>
        <taxon>Podocopida</taxon>
        <taxon>Cytherocopina</taxon>
        <taxon>Cytheroidea</taxon>
        <taxon>Cytherideidae</taxon>
        <taxon>Cyprideis</taxon>
    </lineage>
</organism>